<dbReference type="GO" id="GO:0005543">
    <property type="term" value="F:phospholipid binding"/>
    <property type="evidence" value="ECO:0007669"/>
    <property type="project" value="EnsemblFungi"/>
</dbReference>
<accession>A0A1G4JU78</accession>
<evidence type="ECO:0000256" key="6">
    <source>
        <dbReference type="PROSITE-ProRule" id="PRU00192"/>
    </source>
</evidence>
<dbReference type="GO" id="GO:1903475">
    <property type="term" value="P:mitotic actomyosin contractile ring assembly"/>
    <property type="evidence" value="ECO:0007669"/>
    <property type="project" value="EnsemblFungi"/>
</dbReference>
<dbReference type="InterPro" id="IPR036028">
    <property type="entry name" value="SH3-like_dom_sf"/>
</dbReference>
<dbReference type="PANTHER" id="PTHR23065">
    <property type="entry name" value="PROLINE-SERINE-THREONINE PHOSPHATASE INTERACTING PROTEIN 1"/>
    <property type="match status" value="1"/>
</dbReference>
<dbReference type="InterPro" id="IPR027267">
    <property type="entry name" value="AH/BAR_dom_sf"/>
</dbReference>
<keyword evidence="13" id="KW-1185">Reference proteome</keyword>
<dbReference type="Proteomes" id="UP000190274">
    <property type="component" value="Chromosome G"/>
</dbReference>
<dbReference type="GO" id="GO:0051017">
    <property type="term" value="P:actin filament bundle assembly"/>
    <property type="evidence" value="ECO:0007669"/>
    <property type="project" value="EnsemblFungi"/>
</dbReference>
<dbReference type="Pfam" id="PF00611">
    <property type="entry name" value="FCH"/>
    <property type="match status" value="1"/>
</dbReference>
<dbReference type="Gene3D" id="2.30.30.40">
    <property type="entry name" value="SH3 Domains"/>
    <property type="match status" value="1"/>
</dbReference>
<feature type="region of interest" description="Disordered" evidence="9">
    <location>
        <begin position="420"/>
        <end position="455"/>
    </location>
</feature>
<dbReference type="PROSITE" id="PS51741">
    <property type="entry name" value="F_BAR"/>
    <property type="match status" value="1"/>
</dbReference>
<dbReference type="GO" id="GO:0042802">
    <property type="term" value="F:identical protein binding"/>
    <property type="evidence" value="ECO:0007669"/>
    <property type="project" value="EnsemblFungi"/>
</dbReference>
<dbReference type="InterPro" id="IPR001452">
    <property type="entry name" value="SH3_domain"/>
</dbReference>
<dbReference type="GO" id="GO:0072741">
    <property type="term" value="P:protein localization to cell division site"/>
    <property type="evidence" value="ECO:0007669"/>
    <property type="project" value="EnsemblFungi"/>
</dbReference>
<dbReference type="SUPFAM" id="SSF50044">
    <property type="entry name" value="SH3-domain"/>
    <property type="match status" value="1"/>
</dbReference>
<dbReference type="EMBL" id="LT598457">
    <property type="protein sequence ID" value="SCU94511.1"/>
    <property type="molecule type" value="Genomic_DNA"/>
</dbReference>
<dbReference type="SMART" id="SM00055">
    <property type="entry name" value="FCH"/>
    <property type="match status" value="1"/>
</dbReference>
<evidence type="ECO:0000256" key="5">
    <source>
        <dbReference type="ARBA" id="ARBA00023212"/>
    </source>
</evidence>
<dbReference type="GO" id="GO:0120104">
    <property type="term" value="C:mitotic actomyosin contractile ring, proximal layer"/>
    <property type="evidence" value="ECO:0007669"/>
    <property type="project" value="TreeGrafter"/>
</dbReference>
<proteinExistence type="predicted"/>
<feature type="region of interest" description="Disordered" evidence="9">
    <location>
        <begin position="279"/>
        <end position="406"/>
    </location>
</feature>
<dbReference type="PROSITE" id="PS50002">
    <property type="entry name" value="SH3"/>
    <property type="match status" value="1"/>
</dbReference>
<evidence type="ECO:0000313" key="13">
    <source>
        <dbReference type="Proteomes" id="UP000190274"/>
    </source>
</evidence>
<keyword evidence="4" id="KW-0597">Phosphoprotein</keyword>
<evidence type="ECO:0000256" key="4">
    <source>
        <dbReference type="ARBA" id="ARBA00022553"/>
    </source>
</evidence>
<evidence type="ECO:0000256" key="1">
    <source>
        <dbReference type="ARBA" id="ARBA00004245"/>
    </source>
</evidence>
<comment type="subcellular location">
    <subcellularLocation>
        <location evidence="1">Cytoplasm</location>
        <location evidence="1">Cytoskeleton</location>
    </subcellularLocation>
</comment>
<dbReference type="PANTHER" id="PTHR23065:SF7">
    <property type="entry name" value="NOSTRIN, ISOFORM H"/>
    <property type="match status" value="1"/>
</dbReference>
<organism evidence="12 13">
    <name type="scientific">Lachancea dasiensis</name>
    <dbReference type="NCBI Taxonomy" id="1072105"/>
    <lineage>
        <taxon>Eukaryota</taxon>
        <taxon>Fungi</taxon>
        <taxon>Dikarya</taxon>
        <taxon>Ascomycota</taxon>
        <taxon>Saccharomycotina</taxon>
        <taxon>Saccharomycetes</taxon>
        <taxon>Saccharomycetales</taxon>
        <taxon>Saccharomycetaceae</taxon>
        <taxon>Lachancea</taxon>
    </lineage>
</organism>
<dbReference type="CDD" id="cd00174">
    <property type="entry name" value="SH3"/>
    <property type="match status" value="1"/>
</dbReference>
<dbReference type="SUPFAM" id="SSF103657">
    <property type="entry name" value="BAR/IMD domain-like"/>
    <property type="match status" value="1"/>
</dbReference>
<dbReference type="GO" id="GO:0031671">
    <property type="term" value="P:primary cell septum biogenesis"/>
    <property type="evidence" value="ECO:0007669"/>
    <property type="project" value="EnsemblFungi"/>
</dbReference>
<evidence type="ECO:0000256" key="3">
    <source>
        <dbReference type="ARBA" id="ARBA00022490"/>
    </source>
</evidence>
<dbReference type="OrthoDB" id="27823at2759"/>
<dbReference type="GO" id="GO:0044697">
    <property type="term" value="C:HICS complex"/>
    <property type="evidence" value="ECO:0007669"/>
    <property type="project" value="EnsemblFungi"/>
</dbReference>
<dbReference type="GO" id="GO:0000144">
    <property type="term" value="C:cellular bud neck septin ring"/>
    <property type="evidence" value="ECO:0007669"/>
    <property type="project" value="EnsemblFungi"/>
</dbReference>
<dbReference type="STRING" id="1266660.A0A1G4JU78"/>
<feature type="coiled-coil region" evidence="8">
    <location>
        <begin position="97"/>
        <end position="203"/>
    </location>
</feature>
<keyword evidence="5" id="KW-0206">Cytoskeleton</keyword>
<dbReference type="InterPro" id="IPR031160">
    <property type="entry name" value="F_BAR_dom"/>
</dbReference>
<evidence type="ECO:0000259" key="10">
    <source>
        <dbReference type="PROSITE" id="PS50002"/>
    </source>
</evidence>
<dbReference type="GO" id="GO:0032038">
    <property type="term" value="F:myosin II heavy chain binding"/>
    <property type="evidence" value="ECO:0007669"/>
    <property type="project" value="EnsemblFungi"/>
</dbReference>
<feature type="domain" description="F-BAR" evidence="11">
    <location>
        <begin position="1"/>
        <end position="263"/>
    </location>
</feature>
<dbReference type="GO" id="GO:0120155">
    <property type="term" value="C:MIH complex"/>
    <property type="evidence" value="ECO:0007669"/>
    <property type="project" value="EnsemblFungi"/>
</dbReference>
<dbReference type="GO" id="GO:0090339">
    <property type="term" value="P:negative regulation of formin-nucleated actin cable assembly"/>
    <property type="evidence" value="ECO:0007669"/>
    <property type="project" value="EnsemblFungi"/>
</dbReference>
<feature type="region of interest" description="Disordered" evidence="9">
    <location>
        <begin position="470"/>
        <end position="489"/>
    </location>
</feature>
<dbReference type="InterPro" id="IPR001060">
    <property type="entry name" value="FCH_dom"/>
</dbReference>
<feature type="compositionally biased region" description="Low complexity" evidence="9">
    <location>
        <begin position="369"/>
        <end position="385"/>
    </location>
</feature>
<feature type="region of interest" description="Disordered" evidence="9">
    <location>
        <begin position="498"/>
        <end position="538"/>
    </location>
</feature>
<feature type="compositionally biased region" description="Low complexity" evidence="9">
    <location>
        <begin position="285"/>
        <end position="300"/>
    </location>
</feature>
<feature type="compositionally biased region" description="Basic and acidic residues" evidence="9">
    <location>
        <begin position="498"/>
        <end position="507"/>
    </location>
</feature>
<dbReference type="GO" id="GO:0009898">
    <property type="term" value="C:cytoplasmic side of plasma membrane"/>
    <property type="evidence" value="ECO:0007669"/>
    <property type="project" value="TreeGrafter"/>
</dbReference>
<dbReference type="Gene3D" id="1.20.1270.60">
    <property type="entry name" value="Arfaptin homology (AH) domain/BAR domain"/>
    <property type="match status" value="1"/>
</dbReference>
<keyword evidence="7 8" id="KW-0175">Coiled coil</keyword>
<keyword evidence="3" id="KW-0963">Cytoplasm</keyword>
<dbReference type="GO" id="GO:0000142">
    <property type="term" value="C:cellular bud neck contractile ring"/>
    <property type="evidence" value="ECO:0007669"/>
    <property type="project" value="EnsemblFungi"/>
</dbReference>
<evidence type="ECO:0000313" key="12">
    <source>
        <dbReference type="EMBL" id="SCU94511.1"/>
    </source>
</evidence>
<feature type="domain" description="SH3" evidence="10">
    <location>
        <begin position="560"/>
        <end position="628"/>
    </location>
</feature>
<feature type="compositionally biased region" description="Polar residues" evidence="9">
    <location>
        <begin position="304"/>
        <end position="338"/>
    </location>
</feature>
<name>A0A1G4JU78_9SACH</name>
<reference evidence="13" key="1">
    <citation type="submission" date="2016-03" db="EMBL/GenBank/DDBJ databases">
        <authorList>
            <person name="Devillers H."/>
        </authorList>
    </citation>
    <scope>NUCLEOTIDE SEQUENCE [LARGE SCALE GENOMIC DNA]</scope>
</reference>
<gene>
    <name evidence="12" type="ORF">LADA_0G08966G</name>
</gene>
<evidence type="ECO:0000256" key="9">
    <source>
        <dbReference type="SAM" id="MobiDB-lite"/>
    </source>
</evidence>
<evidence type="ECO:0000256" key="7">
    <source>
        <dbReference type="PROSITE-ProRule" id="PRU01077"/>
    </source>
</evidence>
<dbReference type="GO" id="GO:1902404">
    <property type="term" value="P:mitotic actomyosin contractile ring contraction"/>
    <property type="evidence" value="ECO:0007669"/>
    <property type="project" value="EnsemblFungi"/>
</dbReference>
<sequence>MSHTYNYQLSFWDEQDAGATLLLEHVSHGLESCSNIVAFFEERSKLEKDYARRLSAISGKLQSGLQQTPDYGKLAHCLRSLQATQERNCQAHSKAAVAIHKDEYAELKQRVQELQARYKTIDIKIRNICNAKITKRQLCDTLKEKLNNATTELRDCQLNKDNFLGKRNLDQNDRHLLKWKSIVNELQLKLDVLKQEYKASTKHWLNEWSQLSLELQELEKSRIQLIQLKIQDFAKHCSDMAIQEQACMEGLTQQLVKYTADQDITSFAYNHGTGRLRASVPLPHPSQAQSQLQSSSSKHAQNIRRLSSQLQRTRISSQITEELQRSPSGSLPASSWQDKPQVPDYSGRNLFPTTQSMHNDVRLLEPPVTTSAAYTTSESSNESSNPTDFTSHMKRHPSAESLSTSISSLAHSIEDSRRFAKSWNSQNRRKSKARSQVFETTTETNADVPSRSASMDTTRIHVNEEMPSTKSFHKNRRSMVGSESGSNPFKQALDEMRKVSDEHDDPMITKNRRKPTEKPLIPFPHSRHATLGDDETPSKKRVMDVDHYVELPLQSSKGETVIQYARALYTFMEANEQCIVNFRVGDYLLLTEKLDNDWFIGEVLDASKSVNPDYRYGIIPQNYIELLP</sequence>
<feature type="compositionally biased region" description="Polar residues" evidence="9">
    <location>
        <begin position="437"/>
        <end position="455"/>
    </location>
</feature>
<evidence type="ECO:0000256" key="8">
    <source>
        <dbReference type="SAM" id="Coils"/>
    </source>
</evidence>
<dbReference type="GO" id="GO:0051015">
    <property type="term" value="F:actin filament binding"/>
    <property type="evidence" value="ECO:0007669"/>
    <property type="project" value="EnsemblFungi"/>
</dbReference>
<dbReference type="AlphaFoldDB" id="A0A1G4JU78"/>
<dbReference type="GO" id="GO:1903471">
    <property type="term" value="P:regulation of mitotic actomyosin contractile ring contraction"/>
    <property type="evidence" value="ECO:0007669"/>
    <property type="project" value="EnsemblFungi"/>
</dbReference>
<dbReference type="SMART" id="SM00326">
    <property type="entry name" value="SH3"/>
    <property type="match status" value="1"/>
</dbReference>
<protein>
    <submittedName>
        <fullName evidence="12">LADA_0G08966g1_1</fullName>
    </submittedName>
</protein>
<evidence type="ECO:0000256" key="2">
    <source>
        <dbReference type="ARBA" id="ARBA00022443"/>
    </source>
</evidence>
<dbReference type="GO" id="GO:0051126">
    <property type="term" value="P:negative regulation of actin nucleation"/>
    <property type="evidence" value="ECO:0007669"/>
    <property type="project" value="EnsemblFungi"/>
</dbReference>
<evidence type="ECO:0000259" key="11">
    <source>
        <dbReference type="PROSITE" id="PS51741"/>
    </source>
</evidence>
<keyword evidence="2 6" id="KW-0728">SH3 domain</keyword>